<evidence type="ECO:0000313" key="1">
    <source>
        <dbReference type="EMBL" id="MBS3651937.1"/>
    </source>
</evidence>
<comment type="caution">
    <text evidence="1">The sequence shown here is derived from an EMBL/GenBank/DDBJ whole genome shotgun (WGS) entry which is preliminary data.</text>
</comment>
<sequence>LFRQHVLVNEALKSVAISDAGITKQTLYEVERSQFTRSTYDRAMESLHRVNDEIVGLIHKSWGR</sequence>
<dbReference type="EMBL" id="JAGWCR010000017">
    <property type="protein sequence ID" value="MBS3651937.1"/>
    <property type="molecule type" value="Genomic_DNA"/>
</dbReference>
<dbReference type="AlphaFoldDB" id="A0A942E2V2"/>
<reference evidence="1" key="1">
    <citation type="submission" date="2021-04" db="EMBL/GenBank/DDBJ databases">
        <title>Pseudaminobacter soli sp. nov., isolated from paddy soil contaminated by heavy metals.</title>
        <authorList>
            <person name="Zhang K."/>
        </authorList>
    </citation>
    <scope>NUCLEOTIDE SEQUENCE</scope>
    <source>
        <strain evidence="1">19-2017</strain>
    </source>
</reference>
<feature type="non-terminal residue" evidence="1">
    <location>
        <position position="1"/>
    </location>
</feature>
<proteinExistence type="predicted"/>
<gene>
    <name evidence="1" type="ORF">KEU06_25345</name>
</gene>
<protein>
    <submittedName>
        <fullName evidence="1">Plasmid partitioning protein RepA</fullName>
    </submittedName>
</protein>
<keyword evidence="2" id="KW-1185">Reference proteome</keyword>
<evidence type="ECO:0000313" key="2">
    <source>
        <dbReference type="Proteomes" id="UP000680348"/>
    </source>
</evidence>
<dbReference type="Proteomes" id="UP000680348">
    <property type="component" value="Unassembled WGS sequence"/>
</dbReference>
<accession>A0A942E2V2</accession>
<organism evidence="1 2">
    <name type="scientific">Pseudaminobacter soli</name>
    <name type="common">ex Zhang et al. 2022</name>
    <dbReference type="NCBI Taxonomy" id="2831468"/>
    <lineage>
        <taxon>Bacteria</taxon>
        <taxon>Pseudomonadati</taxon>
        <taxon>Pseudomonadota</taxon>
        <taxon>Alphaproteobacteria</taxon>
        <taxon>Hyphomicrobiales</taxon>
        <taxon>Phyllobacteriaceae</taxon>
        <taxon>Pseudaminobacter</taxon>
    </lineage>
</organism>
<name>A0A942E2V2_9HYPH</name>